<evidence type="ECO:0000313" key="3">
    <source>
        <dbReference type="EMBL" id="CCG53756.1"/>
    </source>
</evidence>
<dbReference type="OrthoDB" id="798298at2"/>
<dbReference type="STRING" id="1094466.KQS_09110"/>
<dbReference type="PATRIC" id="fig|1094466.5.peg.1786"/>
<dbReference type="RefSeq" id="WP_014388875.1">
    <property type="nucleotide sequence ID" value="NC_017025.1"/>
</dbReference>
<evidence type="ECO:0000313" key="4">
    <source>
        <dbReference type="Proteomes" id="UP000007599"/>
    </source>
</evidence>
<keyword evidence="4" id="KW-1185">Reference proteome</keyword>
<dbReference type="InterPro" id="IPR028098">
    <property type="entry name" value="Glyco_trans_4-like_N"/>
</dbReference>
<dbReference type="PANTHER" id="PTHR12526:SF630">
    <property type="entry name" value="GLYCOSYLTRANSFERASE"/>
    <property type="match status" value="1"/>
</dbReference>
<keyword evidence="3" id="KW-0808">Transferase</keyword>
<protein>
    <submittedName>
        <fullName evidence="3">Glycosyl transferase, group 1 family protein</fullName>
    </submittedName>
</protein>
<dbReference type="Pfam" id="PF13439">
    <property type="entry name" value="Glyco_transf_4"/>
    <property type="match status" value="1"/>
</dbReference>
<dbReference type="GO" id="GO:0016757">
    <property type="term" value="F:glycosyltransferase activity"/>
    <property type="evidence" value="ECO:0007669"/>
    <property type="project" value="InterPro"/>
</dbReference>
<dbReference type="Pfam" id="PF00534">
    <property type="entry name" value="Glycos_transf_1"/>
    <property type="match status" value="1"/>
</dbReference>
<dbReference type="eggNOG" id="COG0438">
    <property type="taxonomic scope" value="Bacteria"/>
</dbReference>
<reference evidence="3 4" key="1">
    <citation type="journal article" date="2012" name="J. Bacteriol.">
        <title>Complete Genome Sequence of Flavobacterium indicum GPSTA100-9T, Isolated from Warm Spring Water.</title>
        <authorList>
            <person name="Barbier P."/>
            <person name="Houel A."/>
            <person name="Loux V."/>
            <person name="Poulain J."/>
            <person name="Bernardet J.F."/>
            <person name="Touchon M."/>
            <person name="Duchaud E."/>
        </authorList>
    </citation>
    <scope>NUCLEOTIDE SEQUENCE [LARGE SCALE GENOMIC DNA]</scope>
    <source>
        <strain evidence="4">DSM 17447 / CIP 109464 / GPTSA100-9</strain>
    </source>
</reference>
<dbReference type="Proteomes" id="UP000007599">
    <property type="component" value="Chromosome I"/>
</dbReference>
<dbReference type="InterPro" id="IPR001296">
    <property type="entry name" value="Glyco_trans_1"/>
</dbReference>
<evidence type="ECO:0000259" key="1">
    <source>
        <dbReference type="Pfam" id="PF00534"/>
    </source>
</evidence>
<sequence>MNTKPLKIALATVTLSDGGAERCAALLSNFFVAKGIEVHHLVFAGKVDYEYSGTLVHFEKLKDESNSIWSRWKRFWAIRNYCKQEQFDFILDFRTKERFWQEVLLHHLVYDHLIQTIHSIKIDSYIPKSSWKAWLLYHKAKAMITVSDSILAKVENQYYNKHLFTIYNPIDLDYFETKAKESVPFQHQFIVAAGSMNQNIKQFDKLIEIYSKSNLPKQNIHLIILGEGDLKASYIQLAHNLYLNDKIHFLGHVNNPFSYFKNALFGVSTSKYEGLPMVLLETLACGTPVVSWNYESGPSEIIQDRHNGLLVLNQDTNAMVEAFHAMIEDKELYLRCKSNSKTSIRDFSIDKIGATWMKLFEKLQKQHEN</sequence>
<feature type="domain" description="Glycosyltransferase subfamily 4-like N-terminal" evidence="2">
    <location>
        <begin position="18"/>
        <end position="173"/>
    </location>
</feature>
<dbReference type="HOGENOM" id="CLU_009583_0_0_10"/>
<dbReference type="EMBL" id="HE774682">
    <property type="protein sequence ID" value="CCG53756.1"/>
    <property type="molecule type" value="Genomic_DNA"/>
</dbReference>
<dbReference type="Gene3D" id="3.40.50.2000">
    <property type="entry name" value="Glycogen Phosphorylase B"/>
    <property type="match status" value="2"/>
</dbReference>
<dbReference type="KEGG" id="fin:KQS_09110"/>
<dbReference type="AlphaFoldDB" id="H8XU26"/>
<gene>
    <name evidence="3" type="ordered locus">KQS_09110</name>
</gene>
<reference evidence="4" key="2">
    <citation type="submission" date="2012-03" db="EMBL/GenBank/DDBJ databases">
        <title>Complete genome sequence of Flavobacterium indicum GPTSA100-9T, isolated from warm spring water.</title>
        <authorList>
            <person name="Barbier P."/>
            <person name="Houel A."/>
            <person name="Loux V."/>
            <person name="Poulain J."/>
            <person name="Bernardet J.-F."/>
            <person name="Touchon M."/>
            <person name="Duchaud E."/>
        </authorList>
    </citation>
    <scope>NUCLEOTIDE SEQUENCE [LARGE SCALE GENOMIC DNA]</scope>
    <source>
        <strain evidence="4">DSM 17447 / CIP 109464 / GPTSA100-9</strain>
    </source>
</reference>
<evidence type="ECO:0000259" key="2">
    <source>
        <dbReference type="Pfam" id="PF13439"/>
    </source>
</evidence>
<dbReference type="SUPFAM" id="SSF53756">
    <property type="entry name" value="UDP-Glycosyltransferase/glycogen phosphorylase"/>
    <property type="match status" value="1"/>
</dbReference>
<dbReference type="CDD" id="cd03811">
    <property type="entry name" value="GT4_GT28_WabH-like"/>
    <property type="match status" value="1"/>
</dbReference>
<proteinExistence type="predicted"/>
<dbReference type="PANTHER" id="PTHR12526">
    <property type="entry name" value="GLYCOSYLTRANSFERASE"/>
    <property type="match status" value="1"/>
</dbReference>
<organism evidence="3 4">
    <name type="scientific">Flavobacterium indicum (strain DSM 17447 / CIP 109464 / GPTSA100-9)</name>
    <dbReference type="NCBI Taxonomy" id="1094466"/>
    <lineage>
        <taxon>Bacteria</taxon>
        <taxon>Pseudomonadati</taxon>
        <taxon>Bacteroidota</taxon>
        <taxon>Flavobacteriia</taxon>
        <taxon>Flavobacteriales</taxon>
        <taxon>Flavobacteriaceae</taxon>
        <taxon>Flavobacterium</taxon>
    </lineage>
</organism>
<accession>H8XU26</accession>
<name>H8XU26_FLAIG</name>
<feature type="domain" description="Glycosyl transferase family 1" evidence="1">
    <location>
        <begin position="178"/>
        <end position="341"/>
    </location>
</feature>